<reference evidence="7 8" key="1">
    <citation type="submission" date="2019-08" db="EMBL/GenBank/DDBJ databases">
        <title>Actinomadura sp. nov. CYP1-5 isolated from mountain soil.</title>
        <authorList>
            <person name="Songsumanus A."/>
            <person name="Kuncharoen N."/>
            <person name="Kudo T."/>
            <person name="Yuki M."/>
            <person name="Igarashi Y."/>
            <person name="Tanasupawat S."/>
        </authorList>
    </citation>
    <scope>NUCLEOTIDE SEQUENCE [LARGE SCALE GENOMIC DNA]</scope>
    <source>
        <strain evidence="7 8">JCM 14158</strain>
    </source>
</reference>
<dbReference type="RefSeq" id="WP_067902544.1">
    <property type="nucleotide sequence ID" value="NZ_VSFG01000003.1"/>
</dbReference>
<accession>A0A5D0NMN0</accession>
<dbReference type="PANTHER" id="PTHR43586:SF8">
    <property type="entry name" value="CYSTEINE DESULFURASE 1, CHLOROPLASTIC"/>
    <property type="match status" value="1"/>
</dbReference>
<dbReference type="SUPFAM" id="SSF53383">
    <property type="entry name" value="PLP-dependent transferases"/>
    <property type="match status" value="1"/>
</dbReference>
<evidence type="ECO:0000259" key="6">
    <source>
        <dbReference type="Pfam" id="PF00266"/>
    </source>
</evidence>
<evidence type="ECO:0000313" key="8">
    <source>
        <dbReference type="Proteomes" id="UP000323380"/>
    </source>
</evidence>
<keyword evidence="7" id="KW-0808">Transferase</keyword>
<comment type="caution">
    <text evidence="7">The sequence shown here is derived from an EMBL/GenBank/DDBJ whole genome shotgun (WGS) entry which is preliminary data.</text>
</comment>
<evidence type="ECO:0000256" key="4">
    <source>
        <dbReference type="ARBA" id="ARBA00050776"/>
    </source>
</evidence>
<dbReference type="Gene3D" id="3.40.640.10">
    <property type="entry name" value="Type I PLP-dependent aspartate aminotransferase-like (Major domain)"/>
    <property type="match status" value="1"/>
</dbReference>
<dbReference type="Proteomes" id="UP000323380">
    <property type="component" value="Unassembled WGS sequence"/>
</dbReference>
<organism evidence="7 8">
    <name type="scientific">Actinomadura chibensis</name>
    <dbReference type="NCBI Taxonomy" id="392828"/>
    <lineage>
        <taxon>Bacteria</taxon>
        <taxon>Bacillati</taxon>
        <taxon>Actinomycetota</taxon>
        <taxon>Actinomycetes</taxon>
        <taxon>Streptosporangiales</taxon>
        <taxon>Thermomonosporaceae</taxon>
        <taxon>Actinomadura</taxon>
    </lineage>
</organism>
<dbReference type="EMBL" id="VSFG01000003">
    <property type="protein sequence ID" value="TYB45675.1"/>
    <property type="molecule type" value="Genomic_DNA"/>
</dbReference>
<dbReference type="InterPro" id="IPR015424">
    <property type="entry name" value="PyrdxlP-dep_Trfase"/>
</dbReference>
<protein>
    <submittedName>
        <fullName evidence="7">Aminotransferase class V-fold PLP-dependent enzyme</fullName>
    </submittedName>
</protein>
<evidence type="ECO:0000313" key="7">
    <source>
        <dbReference type="EMBL" id="TYB45675.1"/>
    </source>
</evidence>
<keyword evidence="8" id="KW-1185">Reference proteome</keyword>
<keyword evidence="7" id="KW-0032">Aminotransferase</keyword>
<dbReference type="InterPro" id="IPR020578">
    <property type="entry name" value="Aminotrans_V_PyrdxlP_BS"/>
</dbReference>
<feature type="domain" description="Aminotransferase class V" evidence="6">
    <location>
        <begin position="31"/>
        <end position="392"/>
    </location>
</feature>
<dbReference type="AlphaFoldDB" id="A0A5D0NMN0"/>
<dbReference type="GO" id="GO:0031071">
    <property type="term" value="F:cysteine desulfurase activity"/>
    <property type="evidence" value="ECO:0007669"/>
    <property type="project" value="UniProtKB-EC"/>
</dbReference>
<evidence type="ECO:0000256" key="2">
    <source>
        <dbReference type="ARBA" id="ARBA00010447"/>
    </source>
</evidence>
<dbReference type="InterPro" id="IPR015421">
    <property type="entry name" value="PyrdxlP-dep_Trfase_major"/>
</dbReference>
<dbReference type="GO" id="GO:0008483">
    <property type="term" value="F:transaminase activity"/>
    <property type="evidence" value="ECO:0007669"/>
    <property type="project" value="UniProtKB-KW"/>
</dbReference>
<dbReference type="Gene3D" id="3.90.1150.10">
    <property type="entry name" value="Aspartate Aminotransferase, domain 1"/>
    <property type="match status" value="1"/>
</dbReference>
<comment type="catalytic activity">
    <reaction evidence="4">
        <text>(sulfur carrier)-H + L-cysteine = (sulfur carrier)-SH + L-alanine</text>
        <dbReference type="Rhea" id="RHEA:43892"/>
        <dbReference type="Rhea" id="RHEA-COMP:14737"/>
        <dbReference type="Rhea" id="RHEA-COMP:14739"/>
        <dbReference type="ChEBI" id="CHEBI:29917"/>
        <dbReference type="ChEBI" id="CHEBI:35235"/>
        <dbReference type="ChEBI" id="CHEBI:57972"/>
        <dbReference type="ChEBI" id="CHEBI:64428"/>
        <dbReference type="EC" id="2.8.1.7"/>
    </reaction>
</comment>
<dbReference type="STRING" id="1220554.GCA_001552135_07178"/>
<proteinExistence type="inferred from homology"/>
<evidence type="ECO:0000256" key="1">
    <source>
        <dbReference type="ARBA" id="ARBA00001933"/>
    </source>
</evidence>
<keyword evidence="3" id="KW-0663">Pyridoxal phosphate</keyword>
<comment type="cofactor">
    <cofactor evidence="1 5">
        <name>pyridoxal 5'-phosphate</name>
        <dbReference type="ChEBI" id="CHEBI:597326"/>
    </cofactor>
</comment>
<sequence>MIDTGAVTELPRRVRADFPILGRRVDGRELVYLDNAATSLKPRPVVDELTRYYTEVSANIHRGKHRLSEAASADFEAVRRRVAHFAGVRGDEVVFTLNTTEALNLVASGLRLESGDVVLVPFDGHHSNALPWRRHARARHVPVDASGRVDLDAYEKLLRGRPRVVALSHCSNVTGVYAPVQKMATMAKEAGAVTVVDAAQSAPHGRLHFDDVDFVAFSAHKMLGPTGVGVLCGADGALSLLDPPNIGGGTVDWVDTERYRLRRPPHRLEAGTPNIGGVYGLGAAIAYLDRIGAAALAAHDRALARRQAAEALARPYLRVLGPASPSADRSATISLAIRGVRNLREVARILSDSYGIMCRSGHMCAQPLVDRFTDNEVLRISAYLYNDEAQVARAFAALDEIVETVGAPA</sequence>
<gene>
    <name evidence="7" type="ORF">FXF69_19890</name>
</gene>
<comment type="similarity">
    <text evidence="2">Belongs to the class-V pyridoxal-phosphate-dependent aminotransferase family. Csd subfamily.</text>
</comment>
<dbReference type="PANTHER" id="PTHR43586">
    <property type="entry name" value="CYSTEINE DESULFURASE"/>
    <property type="match status" value="1"/>
</dbReference>
<name>A0A5D0NMN0_9ACTN</name>
<evidence type="ECO:0000256" key="5">
    <source>
        <dbReference type="RuleBase" id="RU004504"/>
    </source>
</evidence>
<dbReference type="PROSITE" id="PS00595">
    <property type="entry name" value="AA_TRANSFER_CLASS_5"/>
    <property type="match status" value="1"/>
</dbReference>
<dbReference type="InterPro" id="IPR015422">
    <property type="entry name" value="PyrdxlP-dep_Trfase_small"/>
</dbReference>
<dbReference type="InterPro" id="IPR000192">
    <property type="entry name" value="Aminotrans_V_dom"/>
</dbReference>
<evidence type="ECO:0000256" key="3">
    <source>
        <dbReference type="ARBA" id="ARBA00022898"/>
    </source>
</evidence>
<dbReference type="Pfam" id="PF00266">
    <property type="entry name" value="Aminotran_5"/>
    <property type="match status" value="1"/>
</dbReference>